<dbReference type="Proteomes" id="UP000318186">
    <property type="component" value="Unassembled WGS sequence"/>
</dbReference>
<evidence type="ECO:0000313" key="6">
    <source>
        <dbReference type="Proteomes" id="UP001330827"/>
    </source>
</evidence>
<sequence length="76" mass="8132">MEDSEHQPQPEPESRDQELTLKHAIEAAYQGTSTPTAQPLATTPQAVADAQDPRIAHGVLLLKARRGGLRGPGRAP</sequence>
<dbReference type="EMBL" id="VIWW01000002">
    <property type="protein sequence ID" value="TWF92208.1"/>
    <property type="molecule type" value="Genomic_DNA"/>
</dbReference>
<proteinExistence type="predicted"/>
<gene>
    <name evidence="2" type="ORF">FHX80_12528</name>
    <name evidence="3" type="ORF">OIE64_00440</name>
    <name evidence="4" type="ORF">OIE64_35600</name>
</gene>
<reference evidence="2 5" key="1">
    <citation type="submission" date="2019-06" db="EMBL/GenBank/DDBJ databases">
        <title>Sequencing the genomes of 1000 actinobacteria strains.</title>
        <authorList>
            <person name="Klenk H.-P."/>
        </authorList>
    </citation>
    <scope>NUCLEOTIDE SEQUENCE [LARGE SCALE GENOMIC DNA]</scope>
    <source>
        <strain evidence="2 5">DSM 42059</strain>
    </source>
</reference>
<evidence type="ECO:0000313" key="2">
    <source>
        <dbReference type="EMBL" id="TWF92208.1"/>
    </source>
</evidence>
<feature type="compositionally biased region" description="Low complexity" evidence="1">
    <location>
        <begin position="32"/>
        <end position="46"/>
    </location>
</feature>
<reference evidence="3 6" key="2">
    <citation type="submission" date="2022-10" db="EMBL/GenBank/DDBJ databases">
        <title>The complete genomes of actinobacterial strains from the NBC collection.</title>
        <authorList>
            <person name="Joergensen T.S."/>
            <person name="Alvarez Arevalo M."/>
            <person name="Sterndorff E.B."/>
            <person name="Faurdal D."/>
            <person name="Vuksanovic O."/>
            <person name="Mourched A.-S."/>
            <person name="Charusanti P."/>
            <person name="Shaw S."/>
            <person name="Blin K."/>
            <person name="Weber T."/>
        </authorList>
    </citation>
    <scope>NUCLEOTIDE SEQUENCE [LARGE SCALE GENOMIC DNA]</scope>
    <source>
        <strain evidence="3 6">NBC 01769</strain>
    </source>
</reference>
<evidence type="ECO:0000313" key="4">
    <source>
        <dbReference type="EMBL" id="WSC17614.1"/>
    </source>
</evidence>
<evidence type="ECO:0000313" key="5">
    <source>
        <dbReference type="Proteomes" id="UP000318186"/>
    </source>
</evidence>
<dbReference type="Proteomes" id="UP001330827">
    <property type="component" value="Chromosome"/>
</dbReference>
<dbReference type="EMBL" id="CP109114">
    <property type="protein sequence ID" value="WSC11497.1"/>
    <property type="molecule type" value="Genomic_DNA"/>
</dbReference>
<dbReference type="EMBL" id="CP109114">
    <property type="protein sequence ID" value="WSC17614.1"/>
    <property type="molecule type" value="Genomic_DNA"/>
</dbReference>
<protein>
    <submittedName>
        <fullName evidence="2">Uncharacterized protein</fullName>
    </submittedName>
</protein>
<dbReference type="RefSeq" id="WP_244318721.1">
    <property type="nucleotide sequence ID" value="NZ_CP109114.1"/>
</dbReference>
<name>A0A561TYP0_9ACTN</name>
<evidence type="ECO:0000256" key="1">
    <source>
        <dbReference type="SAM" id="MobiDB-lite"/>
    </source>
</evidence>
<keyword evidence="6" id="KW-1185">Reference proteome</keyword>
<organism evidence="2 5">
    <name type="scientific">Streptomyces brevispora</name>
    <dbReference type="NCBI Taxonomy" id="887462"/>
    <lineage>
        <taxon>Bacteria</taxon>
        <taxon>Bacillati</taxon>
        <taxon>Actinomycetota</taxon>
        <taxon>Actinomycetes</taxon>
        <taxon>Kitasatosporales</taxon>
        <taxon>Streptomycetaceae</taxon>
        <taxon>Streptomyces</taxon>
    </lineage>
</organism>
<feature type="region of interest" description="Disordered" evidence="1">
    <location>
        <begin position="27"/>
        <end position="49"/>
    </location>
</feature>
<accession>A0A561TYP0</accession>
<dbReference type="AlphaFoldDB" id="A0A561TYP0"/>
<evidence type="ECO:0000313" key="3">
    <source>
        <dbReference type="EMBL" id="WSC11497.1"/>
    </source>
</evidence>